<evidence type="ECO:0000313" key="3">
    <source>
        <dbReference type="Proteomes" id="UP000780801"/>
    </source>
</evidence>
<reference evidence="2" key="1">
    <citation type="journal article" date="2020" name="Fungal Divers.">
        <title>Resolving the Mortierellaceae phylogeny through synthesis of multi-gene phylogenetics and phylogenomics.</title>
        <authorList>
            <person name="Vandepol N."/>
            <person name="Liber J."/>
            <person name="Desiro A."/>
            <person name="Na H."/>
            <person name="Kennedy M."/>
            <person name="Barry K."/>
            <person name="Grigoriev I.V."/>
            <person name="Miller A.N."/>
            <person name="O'Donnell K."/>
            <person name="Stajich J.E."/>
            <person name="Bonito G."/>
        </authorList>
    </citation>
    <scope>NUCLEOTIDE SEQUENCE</scope>
    <source>
        <strain evidence="2">KOD1015</strain>
    </source>
</reference>
<proteinExistence type="predicted"/>
<feature type="region of interest" description="Disordered" evidence="1">
    <location>
        <begin position="81"/>
        <end position="101"/>
    </location>
</feature>
<dbReference type="Proteomes" id="UP000780801">
    <property type="component" value="Unassembled WGS sequence"/>
</dbReference>
<feature type="compositionally biased region" description="Low complexity" evidence="1">
    <location>
        <begin position="247"/>
        <end position="256"/>
    </location>
</feature>
<evidence type="ECO:0000313" key="2">
    <source>
        <dbReference type="EMBL" id="KAF9582504.1"/>
    </source>
</evidence>
<gene>
    <name evidence="2" type="ORF">BGW38_000121</name>
</gene>
<keyword evidence="3" id="KW-1185">Reference proteome</keyword>
<name>A0A9P6KEF4_9FUNG</name>
<comment type="caution">
    <text evidence="2">The sequence shown here is derived from an EMBL/GenBank/DDBJ whole genome shotgun (WGS) entry which is preliminary data.</text>
</comment>
<organism evidence="2 3">
    <name type="scientific">Lunasporangiospora selenospora</name>
    <dbReference type="NCBI Taxonomy" id="979761"/>
    <lineage>
        <taxon>Eukaryota</taxon>
        <taxon>Fungi</taxon>
        <taxon>Fungi incertae sedis</taxon>
        <taxon>Mucoromycota</taxon>
        <taxon>Mortierellomycotina</taxon>
        <taxon>Mortierellomycetes</taxon>
        <taxon>Mortierellales</taxon>
        <taxon>Mortierellaceae</taxon>
        <taxon>Lunasporangiospora</taxon>
    </lineage>
</organism>
<feature type="compositionally biased region" description="Polar residues" evidence="1">
    <location>
        <begin position="187"/>
        <end position="217"/>
    </location>
</feature>
<evidence type="ECO:0000256" key="1">
    <source>
        <dbReference type="SAM" id="MobiDB-lite"/>
    </source>
</evidence>
<dbReference type="AlphaFoldDB" id="A0A9P6KEF4"/>
<feature type="region of interest" description="Disordered" evidence="1">
    <location>
        <begin position="184"/>
        <end position="257"/>
    </location>
</feature>
<dbReference type="OrthoDB" id="2360712at2759"/>
<feature type="non-terminal residue" evidence="2">
    <location>
        <position position="400"/>
    </location>
</feature>
<accession>A0A9P6KEF4</accession>
<protein>
    <submittedName>
        <fullName evidence="2">Uncharacterized protein</fullName>
    </submittedName>
</protein>
<dbReference type="EMBL" id="JAABOA010001026">
    <property type="protein sequence ID" value="KAF9582504.1"/>
    <property type="molecule type" value="Genomic_DNA"/>
</dbReference>
<sequence>MHRERSLSINTSKACLLKHKLAKLNCSLTNNTNDNNEDSRPSTPVPPSCRLNRIYEEKLEVLGSIGYENWFDDNAEPFYRHEPPALELPPPAPEPRSNHTQTNIQYPSTTLPITITTAKASTVATVTPAASMAEKTMEQPTLMNDPLRSVTFGQIPKPVAESTPSKGACITPLQTPTTAIQAKIDTKSTVMTPSTDNFTLPQESNKSLPTANGSKGPQLSEKGPDSHQNCGFPKSSAAGPAAERKATITTTTTPAPADHDLAMETEMFGGGRFFSFDSEIEDNDKNGTEEHDHGFHDYTRGRFNHSNNANAALFSSSAPVGRSPEMDSLRIAFVTPEVPTSNPKGLTFERLQRRLSNRNRIMDRGQLLPDTILYASSPPLQTSIRFGAGAGPVGGSCGAK</sequence>